<dbReference type="OrthoDB" id="10103423at2759"/>
<feature type="repeat" description="NHL" evidence="2">
    <location>
        <begin position="67"/>
        <end position="108"/>
    </location>
</feature>
<dbReference type="InterPro" id="IPR050952">
    <property type="entry name" value="TRIM-NHL_E3_ligases"/>
</dbReference>
<sequence length="332" mass="35600">MAEGPDSDVTPGGTTGGFSEDNMRPPIPPTEILKTAGQVDSDENSGGDADDDQGAGSDRNGKSKPIVFGGQGKSPGQMQDPNGVAVSADNEILVADMVNKRVQVFSMNGVFLRLFPTEVPGGVGRAMYPTDVDIDGEGRIWVVGKDRVTSGAVTVVQYGTDGLPVTTFDVKRLTWYPTIAVNKRYNKIIVVAGNELFKFKPNGSLDGSFGKKEGNRLQYVTSDSDGNILVTVSSLPGVHVYDHNGQRLFSFRTAVTGVAGGICMDPQGRLMVADWANGRVDMFTSRGEFVRMVVNVTKPRGIALGPGGQLVVIDSSDYVVRIFPRWMVYPDE</sequence>
<protein>
    <submittedName>
        <fullName evidence="5">Tripartite motif-containing protein 3-like</fullName>
    </submittedName>
</protein>
<keyword evidence="1" id="KW-0677">Repeat</keyword>
<gene>
    <name evidence="5" type="primary">LOC109466895</name>
</gene>
<dbReference type="PROSITE" id="PS51125">
    <property type="entry name" value="NHL"/>
    <property type="match status" value="1"/>
</dbReference>
<evidence type="ECO:0000256" key="2">
    <source>
        <dbReference type="PROSITE-ProRule" id="PRU00504"/>
    </source>
</evidence>
<evidence type="ECO:0000313" key="5">
    <source>
        <dbReference type="RefSeq" id="XP_019620320.1"/>
    </source>
</evidence>
<evidence type="ECO:0000313" key="4">
    <source>
        <dbReference type="Proteomes" id="UP000515135"/>
    </source>
</evidence>
<dbReference type="Gene3D" id="2.120.10.30">
    <property type="entry name" value="TolB, C-terminal domain"/>
    <property type="match status" value="1"/>
</dbReference>
<name>A0A6P4XUI9_BRABE</name>
<dbReference type="Pfam" id="PF01436">
    <property type="entry name" value="NHL"/>
    <property type="match status" value="1"/>
</dbReference>
<dbReference type="Proteomes" id="UP000515135">
    <property type="component" value="Unplaced"/>
</dbReference>
<accession>A0A6P4XUI9</accession>
<dbReference type="PANTHER" id="PTHR24104:SF50">
    <property type="entry name" value="SMP-30_GLUCONOLACTONASE_LRE-LIKE REGION DOMAIN-CONTAINING PROTEIN"/>
    <property type="match status" value="1"/>
</dbReference>
<dbReference type="GO" id="GO:0061630">
    <property type="term" value="F:ubiquitin protein ligase activity"/>
    <property type="evidence" value="ECO:0007669"/>
    <property type="project" value="TreeGrafter"/>
</dbReference>
<dbReference type="SUPFAM" id="SSF101898">
    <property type="entry name" value="NHL repeat"/>
    <property type="match status" value="1"/>
</dbReference>
<dbReference type="RefSeq" id="XP_019620320.1">
    <property type="nucleotide sequence ID" value="XM_019764761.1"/>
</dbReference>
<dbReference type="InterPro" id="IPR011042">
    <property type="entry name" value="6-blade_b-propeller_TolB-like"/>
</dbReference>
<dbReference type="GO" id="GO:0000209">
    <property type="term" value="P:protein polyubiquitination"/>
    <property type="evidence" value="ECO:0007669"/>
    <property type="project" value="TreeGrafter"/>
</dbReference>
<dbReference type="CDD" id="cd05819">
    <property type="entry name" value="NHL"/>
    <property type="match status" value="1"/>
</dbReference>
<organism evidence="4 5">
    <name type="scientific">Branchiostoma belcheri</name>
    <name type="common">Amphioxus</name>
    <dbReference type="NCBI Taxonomy" id="7741"/>
    <lineage>
        <taxon>Eukaryota</taxon>
        <taxon>Metazoa</taxon>
        <taxon>Chordata</taxon>
        <taxon>Cephalochordata</taxon>
        <taxon>Leptocardii</taxon>
        <taxon>Amphioxiformes</taxon>
        <taxon>Branchiostomatidae</taxon>
        <taxon>Branchiostoma</taxon>
    </lineage>
</organism>
<dbReference type="PANTHER" id="PTHR24104">
    <property type="entry name" value="E3 UBIQUITIN-PROTEIN LIGASE NHLRC1-RELATED"/>
    <property type="match status" value="1"/>
</dbReference>
<dbReference type="GeneID" id="109466895"/>
<feature type="compositionally biased region" description="Acidic residues" evidence="3">
    <location>
        <begin position="40"/>
        <end position="53"/>
    </location>
</feature>
<feature type="region of interest" description="Disordered" evidence="3">
    <location>
        <begin position="1"/>
        <end position="83"/>
    </location>
</feature>
<evidence type="ECO:0000256" key="3">
    <source>
        <dbReference type="SAM" id="MobiDB-lite"/>
    </source>
</evidence>
<keyword evidence="4" id="KW-1185">Reference proteome</keyword>
<dbReference type="KEGG" id="bbel:109466895"/>
<dbReference type="AlphaFoldDB" id="A0A6P4XUI9"/>
<proteinExistence type="predicted"/>
<evidence type="ECO:0000256" key="1">
    <source>
        <dbReference type="ARBA" id="ARBA00022737"/>
    </source>
</evidence>
<dbReference type="InterPro" id="IPR001258">
    <property type="entry name" value="NHL_repeat"/>
</dbReference>
<reference evidence="5" key="1">
    <citation type="submission" date="2025-08" db="UniProtKB">
        <authorList>
            <consortium name="RefSeq"/>
        </authorList>
    </citation>
    <scope>IDENTIFICATION</scope>
    <source>
        <tissue evidence="5">Gonad</tissue>
    </source>
</reference>
<dbReference type="GO" id="GO:0043161">
    <property type="term" value="P:proteasome-mediated ubiquitin-dependent protein catabolic process"/>
    <property type="evidence" value="ECO:0007669"/>
    <property type="project" value="TreeGrafter"/>
</dbReference>